<dbReference type="RefSeq" id="WP_137734630.1">
    <property type="nucleotide sequence ID" value="NZ_BJCL01000012.1"/>
</dbReference>
<comment type="caution">
    <text evidence="2">The sequence shown here is derived from an EMBL/GenBank/DDBJ whole genome shotgun (WGS) entry which is preliminary data.</text>
</comment>
<protein>
    <recommendedName>
        <fullName evidence="4">DUF883 domain-containing protein</fullName>
    </recommendedName>
</protein>
<accession>A0A480B1F5</accession>
<feature type="compositionally biased region" description="Polar residues" evidence="1">
    <location>
        <begin position="1"/>
        <end position="20"/>
    </location>
</feature>
<evidence type="ECO:0008006" key="4">
    <source>
        <dbReference type="Google" id="ProtNLM"/>
    </source>
</evidence>
<reference evidence="3" key="1">
    <citation type="submission" date="2019-03" db="EMBL/GenBank/DDBJ databases">
        <title>Aquabacterium pictum sp.nov., the first bacteriochlorophyll a-containing freshwater bacterium in the genus Aquabacterium of the class Betaproteobacteria.</title>
        <authorList>
            <person name="Hirose S."/>
            <person name="Tank M."/>
            <person name="Hara E."/>
            <person name="Tamaki H."/>
            <person name="Takaichi S."/>
            <person name="Haruta S."/>
            <person name="Hanada S."/>
        </authorList>
    </citation>
    <scope>NUCLEOTIDE SEQUENCE [LARGE SCALE GENOMIC DNA]</scope>
    <source>
        <strain evidence="3">W35</strain>
    </source>
</reference>
<dbReference type="OrthoDB" id="8690077at2"/>
<dbReference type="Proteomes" id="UP000301751">
    <property type="component" value="Unassembled WGS sequence"/>
</dbReference>
<name>A0A480B1F5_9BURK</name>
<dbReference type="AlphaFoldDB" id="A0A480B1F5"/>
<evidence type="ECO:0000256" key="1">
    <source>
        <dbReference type="SAM" id="MobiDB-lite"/>
    </source>
</evidence>
<proteinExistence type="predicted"/>
<feature type="region of interest" description="Disordered" evidence="1">
    <location>
        <begin position="1"/>
        <end position="36"/>
    </location>
</feature>
<dbReference type="EMBL" id="BJCL01000012">
    <property type="protein sequence ID" value="GCL64908.1"/>
    <property type="molecule type" value="Genomic_DNA"/>
</dbReference>
<evidence type="ECO:0000313" key="2">
    <source>
        <dbReference type="EMBL" id="GCL64908.1"/>
    </source>
</evidence>
<evidence type="ECO:0000313" key="3">
    <source>
        <dbReference type="Proteomes" id="UP000301751"/>
    </source>
</evidence>
<keyword evidence="3" id="KW-1185">Reference proteome</keyword>
<organism evidence="2 3">
    <name type="scientific">Pseudaquabacterium pictum</name>
    <dbReference type="NCBI Taxonomy" id="2315236"/>
    <lineage>
        <taxon>Bacteria</taxon>
        <taxon>Pseudomonadati</taxon>
        <taxon>Pseudomonadota</taxon>
        <taxon>Betaproteobacteria</taxon>
        <taxon>Burkholderiales</taxon>
        <taxon>Sphaerotilaceae</taxon>
        <taxon>Pseudaquabacterium</taxon>
    </lineage>
</organism>
<sequence>MVTASTPDFVSQPDQQTATTGADGLSPGTNGSRPDLLDAMADTAHQTIDRLAEQVAPQVQRLQAEMAGATDMLDERADQVRDMTADWLESVRCTVRENPLAAVGAALAVGLLVARLSR</sequence>
<gene>
    <name evidence="2" type="ORF">AQPW35_39890</name>
</gene>